<accession>A0A6A6K141</accession>
<dbReference type="AlphaFoldDB" id="A0A6A6K141"/>
<sequence length="394" mass="44072">MVSAVNTTESICRVYYNTRSVIMGQGHVPFQTTPPCALFPLVGTFWVVETLFTSTTPIKRPARLSLYWKKFKLADYTWPQDGDNPADDGDAIREIVLKTNFAVTGPRTNDVRLQYKDNRGSNISRVRLIAPSVVLSKTGDMTPIRVALLSPYVVRDDSKSVFLRRYIALARVYGGEDGRRVAHGFQKDIRANMQQFTHICAYERGALSQVDATFMRVSMDTLRAAANRFSKCSVAELERHSRHVLLLLGLSQSEDEMFKPLTEASKVWLMSEFIHLQSFQDAVISAAMASMASSVDGGVVSREDILKGMPYLCKQIPGLCEAVYAIVRAAKYGNSVCEEGNLSNIALYSMANMLYRYGVQLPSMDEDSAFEGMNDRARRDFDTFVEQICVHAVS</sequence>
<protein>
    <submittedName>
        <fullName evidence="1">Uncharacterized protein</fullName>
    </submittedName>
</protein>
<gene>
    <name evidence="1" type="ORF">GH714_042672</name>
</gene>
<dbReference type="EMBL" id="JAAGAX010000511">
    <property type="protein sequence ID" value="KAF2281848.1"/>
    <property type="molecule type" value="Genomic_DNA"/>
</dbReference>
<organism evidence="1 2">
    <name type="scientific">Hevea brasiliensis</name>
    <name type="common">Para rubber tree</name>
    <name type="synonym">Siphonia brasiliensis</name>
    <dbReference type="NCBI Taxonomy" id="3981"/>
    <lineage>
        <taxon>Eukaryota</taxon>
        <taxon>Viridiplantae</taxon>
        <taxon>Streptophyta</taxon>
        <taxon>Embryophyta</taxon>
        <taxon>Tracheophyta</taxon>
        <taxon>Spermatophyta</taxon>
        <taxon>Magnoliopsida</taxon>
        <taxon>eudicotyledons</taxon>
        <taxon>Gunneridae</taxon>
        <taxon>Pentapetalae</taxon>
        <taxon>rosids</taxon>
        <taxon>fabids</taxon>
        <taxon>Malpighiales</taxon>
        <taxon>Euphorbiaceae</taxon>
        <taxon>Crotonoideae</taxon>
        <taxon>Micrandreae</taxon>
        <taxon>Hevea</taxon>
    </lineage>
</organism>
<reference evidence="1 2" key="1">
    <citation type="journal article" date="2020" name="Mol. Plant">
        <title>The Chromosome-Based Rubber Tree Genome Provides New Insights into Spurge Genome Evolution and Rubber Biosynthesis.</title>
        <authorList>
            <person name="Liu J."/>
            <person name="Shi C."/>
            <person name="Shi C.C."/>
            <person name="Li W."/>
            <person name="Zhang Q.J."/>
            <person name="Zhang Y."/>
            <person name="Li K."/>
            <person name="Lu H.F."/>
            <person name="Shi C."/>
            <person name="Zhu S.T."/>
            <person name="Xiao Z.Y."/>
            <person name="Nan H."/>
            <person name="Yue Y."/>
            <person name="Zhu X.G."/>
            <person name="Wu Y."/>
            <person name="Hong X.N."/>
            <person name="Fan G.Y."/>
            <person name="Tong Y."/>
            <person name="Zhang D."/>
            <person name="Mao C.L."/>
            <person name="Liu Y.L."/>
            <person name="Hao S.J."/>
            <person name="Liu W.Q."/>
            <person name="Lv M.Q."/>
            <person name="Zhang H.B."/>
            <person name="Liu Y."/>
            <person name="Hu-Tang G.R."/>
            <person name="Wang J.P."/>
            <person name="Wang J.H."/>
            <person name="Sun Y.H."/>
            <person name="Ni S.B."/>
            <person name="Chen W.B."/>
            <person name="Zhang X.C."/>
            <person name="Jiao Y.N."/>
            <person name="Eichler E.E."/>
            <person name="Li G.H."/>
            <person name="Liu X."/>
            <person name="Gao L.Z."/>
        </authorList>
    </citation>
    <scope>NUCLEOTIDE SEQUENCE [LARGE SCALE GENOMIC DNA]</scope>
    <source>
        <strain evidence="2">cv. GT1</strain>
        <tissue evidence="1">Leaf</tissue>
    </source>
</reference>
<proteinExistence type="predicted"/>
<evidence type="ECO:0000313" key="1">
    <source>
        <dbReference type="EMBL" id="KAF2281848.1"/>
    </source>
</evidence>
<dbReference type="Proteomes" id="UP000467840">
    <property type="component" value="Unassembled WGS sequence"/>
</dbReference>
<evidence type="ECO:0000313" key="2">
    <source>
        <dbReference type="Proteomes" id="UP000467840"/>
    </source>
</evidence>
<comment type="caution">
    <text evidence="1">The sequence shown here is derived from an EMBL/GenBank/DDBJ whole genome shotgun (WGS) entry which is preliminary data.</text>
</comment>
<name>A0A6A6K141_HEVBR</name>
<keyword evidence="2" id="KW-1185">Reference proteome</keyword>